<name>A0A0A5HLX0_9BACI</name>
<protein>
    <submittedName>
        <fullName evidence="9">Spore germination protein</fullName>
    </submittedName>
</protein>
<dbReference type="RefSeq" id="WP_036836123.1">
    <property type="nucleotide sequence ID" value="NZ_AVPG01000034.1"/>
</dbReference>
<accession>A0A0A5HLX0</accession>
<sequence>MTGKEKISLQQFMLLVILFNVGSAIIFMPSIVTMEANRDAWLSVILAIALTFPAIIVFHHLAKRFPFLTMVEYSEMVLGKWIGKLFSLMFLFGYIALEVCLTLFNIGSFLTTHFLIGTPIEAVYIVLMTGIIIACRLGLEVFSRTTQIIIPILIILVFSFFLSTIPLVKFQQLQPILEDGIGPVISGSLPLIGFPLIGSAAFLMIFPNLNQTENRGRTFYIAYFIAGFLLFLMTILCILVLGADGTRNSLFPTYEVATKIKIGQFIQRIEALISAFWFVSTFVRLIILYYVLVIGIAKLAQVKQYKPFTLPLGMWIVAVTIIIDPSNDFLIQFDKDILWLHAFILCFVLPMVILVVAKWRKLTNEKEK</sequence>
<keyword evidence="7 8" id="KW-0472">Membrane</keyword>
<dbReference type="PANTHER" id="PTHR34975">
    <property type="entry name" value="SPORE GERMINATION PROTEIN A2"/>
    <property type="match status" value="1"/>
</dbReference>
<evidence type="ECO:0000256" key="6">
    <source>
        <dbReference type="ARBA" id="ARBA00022989"/>
    </source>
</evidence>
<feature type="transmembrane region" description="Helical" evidence="8">
    <location>
        <begin position="218"/>
        <end position="243"/>
    </location>
</feature>
<dbReference type="eggNOG" id="COG0531">
    <property type="taxonomic scope" value="Bacteria"/>
</dbReference>
<evidence type="ECO:0000256" key="8">
    <source>
        <dbReference type="SAM" id="Phobius"/>
    </source>
</evidence>
<keyword evidence="5 8" id="KW-0812">Transmembrane</keyword>
<evidence type="ECO:0000256" key="2">
    <source>
        <dbReference type="ARBA" id="ARBA00007998"/>
    </source>
</evidence>
<dbReference type="AlphaFoldDB" id="A0A0A5HLX0"/>
<evidence type="ECO:0000256" key="1">
    <source>
        <dbReference type="ARBA" id="ARBA00004141"/>
    </source>
</evidence>
<dbReference type="Pfam" id="PF03845">
    <property type="entry name" value="Spore_permease"/>
    <property type="match status" value="1"/>
</dbReference>
<dbReference type="PANTHER" id="PTHR34975:SF2">
    <property type="entry name" value="SPORE GERMINATION PROTEIN A2"/>
    <property type="match status" value="1"/>
</dbReference>
<feature type="transmembrane region" description="Helical" evidence="8">
    <location>
        <begin position="122"/>
        <end position="139"/>
    </location>
</feature>
<evidence type="ECO:0000256" key="5">
    <source>
        <dbReference type="ARBA" id="ARBA00022692"/>
    </source>
</evidence>
<gene>
    <name evidence="9" type="ORF">N784_12250</name>
</gene>
<dbReference type="GO" id="GO:0016020">
    <property type="term" value="C:membrane"/>
    <property type="evidence" value="ECO:0007669"/>
    <property type="project" value="UniProtKB-SubCell"/>
</dbReference>
<feature type="transmembrane region" description="Helical" evidence="8">
    <location>
        <begin position="82"/>
        <end position="110"/>
    </location>
</feature>
<feature type="transmembrane region" description="Helical" evidence="8">
    <location>
        <begin position="148"/>
        <end position="168"/>
    </location>
</feature>
<keyword evidence="3" id="KW-0813">Transport</keyword>
<dbReference type="InterPro" id="IPR004761">
    <property type="entry name" value="Spore_GerAB"/>
</dbReference>
<feature type="transmembrane region" description="Helical" evidence="8">
    <location>
        <begin position="308"/>
        <end position="326"/>
    </location>
</feature>
<dbReference type="STRING" id="1385512.N784_12250"/>
<keyword evidence="10" id="KW-1185">Reference proteome</keyword>
<dbReference type="GO" id="GO:0009847">
    <property type="term" value="P:spore germination"/>
    <property type="evidence" value="ECO:0007669"/>
    <property type="project" value="InterPro"/>
</dbReference>
<evidence type="ECO:0000256" key="4">
    <source>
        <dbReference type="ARBA" id="ARBA00022544"/>
    </source>
</evidence>
<keyword evidence="6 8" id="KW-1133">Transmembrane helix</keyword>
<dbReference type="NCBIfam" id="TIGR00912">
    <property type="entry name" value="2A0309"/>
    <property type="match status" value="1"/>
</dbReference>
<comment type="caution">
    <text evidence="9">The sequence shown here is derived from an EMBL/GenBank/DDBJ whole genome shotgun (WGS) entry which is preliminary data.</text>
</comment>
<keyword evidence="4" id="KW-0309">Germination</keyword>
<feature type="transmembrane region" description="Helical" evidence="8">
    <location>
        <begin position="12"/>
        <end position="34"/>
    </location>
</feature>
<proteinExistence type="inferred from homology"/>
<reference evidence="9 10" key="1">
    <citation type="submission" date="2013-08" db="EMBL/GenBank/DDBJ databases">
        <authorList>
            <person name="Huang J."/>
            <person name="Wang G."/>
        </authorList>
    </citation>
    <scope>NUCLEOTIDE SEQUENCE [LARGE SCALE GENOMIC DNA]</scope>
    <source>
        <strain evidence="9 10">JSM 072002</strain>
    </source>
</reference>
<feature type="transmembrane region" description="Helical" evidence="8">
    <location>
        <begin position="275"/>
        <end position="296"/>
    </location>
</feature>
<dbReference type="Proteomes" id="UP000030401">
    <property type="component" value="Unassembled WGS sequence"/>
</dbReference>
<dbReference type="Gene3D" id="1.20.1740.10">
    <property type="entry name" value="Amino acid/polyamine transporter I"/>
    <property type="match status" value="1"/>
</dbReference>
<dbReference type="EMBL" id="AVPG01000034">
    <property type="protein sequence ID" value="KGX84622.1"/>
    <property type="molecule type" value="Genomic_DNA"/>
</dbReference>
<organism evidence="9 10">
    <name type="scientific">Pontibacillus litoralis JSM 072002</name>
    <dbReference type="NCBI Taxonomy" id="1385512"/>
    <lineage>
        <taxon>Bacteria</taxon>
        <taxon>Bacillati</taxon>
        <taxon>Bacillota</taxon>
        <taxon>Bacilli</taxon>
        <taxon>Bacillales</taxon>
        <taxon>Bacillaceae</taxon>
        <taxon>Pontibacillus</taxon>
    </lineage>
</organism>
<feature type="transmembrane region" description="Helical" evidence="8">
    <location>
        <begin position="338"/>
        <end position="359"/>
    </location>
</feature>
<comment type="similarity">
    <text evidence="2">Belongs to the amino acid-polyamine-organocation (APC) superfamily. Spore germination protein (SGP) (TC 2.A.3.9) family.</text>
</comment>
<feature type="transmembrane region" description="Helical" evidence="8">
    <location>
        <begin position="188"/>
        <end position="206"/>
    </location>
</feature>
<evidence type="ECO:0000256" key="7">
    <source>
        <dbReference type="ARBA" id="ARBA00023136"/>
    </source>
</evidence>
<feature type="transmembrane region" description="Helical" evidence="8">
    <location>
        <begin position="40"/>
        <end position="61"/>
    </location>
</feature>
<evidence type="ECO:0000313" key="9">
    <source>
        <dbReference type="EMBL" id="KGX84622.1"/>
    </source>
</evidence>
<comment type="subcellular location">
    <subcellularLocation>
        <location evidence="1">Membrane</location>
        <topology evidence="1">Multi-pass membrane protein</topology>
    </subcellularLocation>
</comment>
<evidence type="ECO:0000256" key="3">
    <source>
        <dbReference type="ARBA" id="ARBA00022448"/>
    </source>
</evidence>
<evidence type="ECO:0000313" key="10">
    <source>
        <dbReference type="Proteomes" id="UP000030401"/>
    </source>
</evidence>